<accession>A0A7D0P9T6</accession>
<comment type="subcellular location">
    <subcellularLocation>
        <location evidence="1">Secreted</location>
    </subcellularLocation>
</comment>
<dbReference type="InterPro" id="IPR006170">
    <property type="entry name" value="PBP/GOBP"/>
</dbReference>
<dbReference type="Gene3D" id="1.10.238.20">
    <property type="entry name" value="Pheromone/general odorant binding protein domain"/>
    <property type="match status" value="1"/>
</dbReference>
<dbReference type="FunFam" id="1.10.238.20:FF:000001">
    <property type="entry name" value="General odorant-binding protein lush"/>
    <property type="match status" value="1"/>
</dbReference>
<evidence type="ECO:0000256" key="2">
    <source>
        <dbReference type="ARBA" id="ARBA00008098"/>
    </source>
</evidence>
<dbReference type="EMBL" id="MN133021">
    <property type="protein sequence ID" value="QGW50694.1"/>
    <property type="molecule type" value="mRNA"/>
</dbReference>
<protein>
    <submittedName>
        <fullName evidence="4">Odorant-binding protein 30</fullName>
    </submittedName>
</protein>
<comment type="similarity">
    <text evidence="2">Belongs to the PBP/GOBP family.</text>
</comment>
<dbReference type="InterPro" id="IPR036728">
    <property type="entry name" value="PBP_GOBP_sf"/>
</dbReference>
<dbReference type="GO" id="GO:0005576">
    <property type="term" value="C:extracellular region"/>
    <property type="evidence" value="ECO:0007669"/>
    <property type="project" value="UniProtKB-SubCell"/>
</dbReference>
<keyword evidence="3" id="KW-0964">Secreted</keyword>
<dbReference type="PANTHER" id="PTHR21364">
    <property type="entry name" value="GENERAL ODORANT-BINDING PROTEIN 19A"/>
    <property type="match status" value="1"/>
</dbReference>
<sequence length="150" mass="17117">MKCIVGEMSNLIRTFIFIALVALYEVHSAKITMEQMQQAAEPVRMVCIKKSKVTEDSLTNMRSGKLDEVKEFKCYVNCVLEMMQTMKKGKLMYDAVMKSIDTMLPDELKDDTKRAIEMCKDSSVGIKDNCDAAFTLLKCILKENPSFFFP</sequence>
<dbReference type="GO" id="GO:0035275">
    <property type="term" value="F:dibutyl phthalate binding"/>
    <property type="evidence" value="ECO:0007669"/>
    <property type="project" value="TreeGrafter"/>
</dbReference>
<dbReference type="Pfam" id="PF01395">
    <property type="entry name" value="PBP_GOBP"/>
    <property type="match status" value="1"/>
</dbReference>
<proteinExistence type="evidence at transcript level"/>
<dbReference type="SMART" id="SM00708">
    <property type="entry name" value="PhBP"/>
    <property type="match status" value="1"/>
</dbReference>
<dbReference type="GO" id="GO:0042048">
    <property type="term" value="P:olfactory behavior"/>
    <property type="evidence" value="ECO:0007669"/>
    <property type="project" value="TreeGrafter"/>
</dbReference>
<organism evidence="4">
    <name type="scientific">Propsilocerus akamusi</name>
    <dbReference type="NCBI Taxonomy" id="903466"/>
    <lineage>
        <taxon>Eukaryota</taxon>
        <taxon>Metazoa</taxon>
        <taxon>Ecdysozoa</taxon>
        <taxon>Arthropoda</taxon>
        <taxon>Hexapoda</taxon>
        <taxon>Insecta</taxon>
        <taxon>Pterygota</taxon>
        <taxon>Neoptera</taxon>
        <taxon>Endopterygota</taxon>
        <taxon>Diptera</taxon>
        <taxon>Nematocera</taxon>
        <taxon>Chironomoidea</taxon>
        <taxon>Chironomidae</taxon>
        <taxon>Propsilocerus</taxon>
    </lineage>
</organism>
<dbReference type="GO" id="GO:0005549">
    <property type="term" value="F:odorant binding"/>
    <property type="evidence" value="ECO:0007669"/>
    <property type="project" value="InterPro"/>
</dbReference>
<evidence type="ECO:0000313" key="4">
    <source>
        <dbReference type="EMBL" id="QGW50694.1"/>
    </source>
</evidence>
<dbReference type="GO" id="GO:0007608">
    <property type="term" value="P:sensory perception of smell"/>
    <property type="evidence" value="ECO:0007669"/>
    <property type="project" value="TreeGrafter"/>
</dbReference>
<dbReference type="SUPFAM" id="SSF47565">
    <property type="entry name" value="Insect pheromone/odorant-binding proteins"/>
    <property type="match status" value="1"/>
</dbReference>
<evidence type="ECO:0000256" key="1">
    <source>
        <dbReference type="ARBA" id="ARBA00004613"/>
    </source>
</evidence>
<dbReference type="SMR" id="A0A7D0P9T6"/>
<evidence type="ECO:0000256" key="3">
    <source>
        <dbReference type="ARBA" id="ARBA00022525"/>
    </source>
</evidence>
<reference evidence="4" key="1">
    <citation type="submission" date="2019-07" db="EMBL/GenBank/DDBJ databases">
        <title>Identification and Expression Pattern of Chemosensory Genes from the Transcriptome of the Propsilocerus akamusi.</title>
        <authorList>
            <person name="Yan C."/>
            <person name="Pan L."/>
        </authorList>
    </citation>
    <scope>NUCLEOTIDE SEQUENCE</scope>
</reference>
<dbReference type="CDD" id="cd23992">
    <property type="entry name" value="PBP_GOBP"/>
    <property type="match status" value="1"/>
</dbReference>
<dbReference type="AlphaFoldDB" id="A0A7D0P9T6"/>
<name>A0A7D0P9T6_9DIPT</name>
<dbReference type="PANTHER" id="PTHR21364:SF2">
    <property type="entry name" value="GENERAL ODORANT-BINDING PROTEIN 19A"/>
    <property type="match status" value="1"/>
</dbReference>